<protein>
    <submittedName>
        <fullName evidence="1">Uncharacterized protein</fullName>
    </submittedName>
</protein>
<name>X0TA61_9ZZZZ</name>
<accession>X0TA61</accession>
<evidence type="ECO:0000313" key="1">
    <source>
        <dbReference type="EMBL" id="GAF84221.1"/>
    </source>
</evidence>
<reference evidence="1" key="1">
    <citation type="journal article" date="2014" name="Front. Microbiol.">
        <title>High frequency of phylogenetically diverse reductive dehalogenase-homologous genes in deep subseafloor sedimentary metagenomes.</title>
        <authorList>
            <person name="Kawai M."/>
            <person name="Futagami T."/>
            <person name="Toyoda A."/>
            <person name="Takaki Y."/>
            <person name="Nishi S."/>
            <person name="Hori S."/>
            <person name="Arai W."/>
            <person name="Tsubouchi T."/>
            <person name="Morono Y."/>
            <person name="Uchiyama I."/>
            <person name="Ito T."/>
            <person name="Fujiyama A."/>
            <person name="Inagaki F."/>
            <person name="Takami H."/>
        </authorList>
    </citation>
    <scope>NUCLEOTIDE SEQUENCE</scope>
    <source>
        <strain evidence="1">Expedition CK06-06</strain>
    </source>
</reference>
<dbReference type="AlphaFoldDB" id="X0TA61"/>
<sequence>MIPSNGYLCDTIVEQLKDIRKRTSAEVGISLSVDGLKETHDRMRKPG</sequence>
<feature type="non-terminal residue" evidence="1">
    <location>
        <position position="47"/>
    </location>
</feature>
<gene>
    <name evidence="1" type="ORF">S01H1_04407</name>
</gene>
<comment type="caution">
    <text evidence="1">The sequence shown here is derived from an EMBL/GenBank/DDBJ whole genome shotgun (WGS) entry which is preliminary data.</text>
</comment>
<proteinExistence type="predicted"/>
<organism evidence="1">
    <name type="scientific">marine sediment metagenome</name>
    <dbReference type="NCBI Taxonomy" id="412755"/>
    <lineage>
        <taxon>unclassified sequences</taxon>
        <taxon>metagenomes</taxon>
        <taxon>ecological metagenomes</taxon>
    </lineage>
</organism>
<dbReference type="EMBL" id="BARS01002326">
    <property type="protein sequence ID" value="GAF84221.1"/>
    <property type="molecule type" value="Genomic_DNA"/>
</dbReference>